<dbReference type="InterPro" id="IPR023809">
    <property type="entry name" value="Thiopep_bacteriocin_synth_dom"/>
</dbReference>
<dbReference type="OrthoDB" id="1273722at2"/>
<protein>
    <recommendedName>
        <fullName evidence="5">Lantibiotic dehydratase</fullName>
    </recommendedName>
</protein>
<reference evidence="3 4" key="1">
    <citation type="submission" date="2017-05" db="EMBL/GenBank/DDBJ databases">
        <title>Vagococcus spp. assemblies.</title>
        <authorList>
            <person name="Gulvik C.A."/>
        </authorList>
    </citation>
    <scope>NUCLEOTIDE SEQUENCE [LARGE SCALE GENOMIC DNA]</scope>
    <source>
        <strain evidence="3 4">CCUG 41755</strain>
    </source>
</reference>
<dbReference type="InterPro" id="IPR006827">
    <property type="entry name" value="Lant_deHydtase_N"/>
</dbReference>
<evidence type="ECO:0000259" key="1">
    <source>
        <dbReference type="Pfam" id="PF04738"/>
    </source>
</evidence>
<keyword evidence="4" id="KW-1185">Reference proteome</keyword>
<evidence type="ECO:0000259" key="2">
    <source>
        <dbReference type="Pfam" id="PF14028"/>
    </source>
</evidence>
<dbReference type="Pfam" id="PF04738">
    <property type="entry name" value="Lant_dehydr_N"/>
    <property type="match status" value="1"/>
</dbReference>
<comment type="caution">
    <text evidence="3">The sequence shown here is derived from an EMBL/GenBank/DDBJ whole genome shotgun (WGS) entry which is preliminary data.</text>
</comment>
<evidence type="ECO:0008006" key="5">
    <source>
        <dbReference type="Google" id="ProtNLM"/>
    </source>
</evidence>
<dbReference type="AlphaFoldDB" id="A0A430ABQ7"/>
<proteinExistence type="predicted"/>
<dbReference type="RefSeq" id="WP_126830120.1">
    <property type="nucleotide sequence ID" value="NZ_NGJY01000001.1"/>
</dbReference>
<dbReference type="NCBIfam" id="TIGR03891">
    <property type="entry name" value="thiopep_ocin"/>
    <property type="match status" value="1"/>
</dbReference>
<dbReference type="Pfam" id="PF14028">
    <property type="entry name" value="Lant_dehydr_C"/>
    <property type="match status" value="1"/>
</dbReference>
<dbReference type="Proteomes" id="UP000287101">
    <property type="component" value="Unassembled WGS sequence"/>
</dbReference>
<accession>A0A430ABQ7</accession>
<organism evidence="3 4">
    <name type="scientific">Vagococcus fessus</name>
    <dbReference type="NCBI Taxonomy" id="120370"/>
    <lineage>
        <taxon>Bacteria</taxon>
        <taxon>Bacillati</taxon>
        <taxon>Bacillota</taxon>
        <taxon>Bacilli</taxon>
        <taxon>Lactobacillales</taxon>
        <taxon>Enterococcaceae</taxon>
        <taxon>Vagococcus</taxon>
    </lineage>
</organism>
<name>A0A430ABQ7_9ENTE</name>
<evidence type="ECO:0000313" key="3">
    <source>
        <dbReference type="EMBL" id="RSU04653.1"/>
    </source>
</evidence>
<feature type="domain" description="Lantibiotic dehydratase N-terminal" evidence="1">
    <location>
        <begin position="39"/>
        <end position="682"/>
    </location>
</feature>
<evidence type="ECO:0000313" key="4">
    <source>
        <dbReference type="Proteomes" id="UP000287101"/>
    </source>
</evidence>
<gene>
    <name evidence="3" type="ORF">CBF31_01145</name>
</gene>
<dbReference type="EMBL" id="NGJY01000001">
    <property type="protein sequence ID" value="RSU04653.1"/>
    <property type="molecule type" value="Genomic_DNA"/>
</dbReference>
<sequence length="1022" mass="120135">MKEYLSASNKIMIRIPFQDEKFKNKAIDISNNIDELKNNKVFCEQLLIASNSLYELLIKSEFNELTSKKRRNLIVAVASYINRSATRTTPFGLFSGVGLIDINNNQLNNLDKENNMFIKHTRIDIEWLMNFIKQIEKNHYSKLNFRLNGSIYIIGNRVFLPYNTDSRTDRVSINLTKPFKLLYSVFDQKKNLSFDNLIVCLQNEYPSREIEVFISYLLTLVENEFLISSLRPPLTNTDELDWVISKLSDNPDLLMYKELLVGLQEDILKYSKTEIGAGIDLYESILEKMKNINKIKSKSYLQVDCEIKTNASILIKEDIQELENFVSFLLKISKNKRNKYLEEFKLRFVEKYGEYIEIPIYEVLDETLGIGAPMNYMNPKNRYISSLENHVPADDLTDYFMKKYIEAIKMNTSISLSLKEITLYLNVNNEEQNDEILTKNLELNFLIKTVKKNKKFYLGTNIGSIKAGKSFGRFSYFSDSFLGFMKECDSQFKNISTEDVCELVYFPKDVRSGNVTRNSSSNIKNISLYTNSYDEKNEIKISSVLVGVEDNKLYLRNLADNKKIVVTSNNMLNPTISDNGIRLLQEISLQDELSWSNFAWSEIYAQFSYVPQIEFENIIIDTELWKINKYSLELTDTKVSIEKFESHFIKLQKKLQIPNIFYLQSADNRILIDFTNRVYIDLMYKKYKQFGEMILRGIEVGGNLNTIYSGKRPVEIVVPFFKTSKSEVKITKEIKINKSIHQDNKFNPFDEWIFYKIYCSNQNEEEIIKLISEFLEEISKDFPIFISYFMRYNDPFPHIRLRIKAEADHLFEITKRFNIFILPLQNLKLISKYLIDTYQPEFERYGGKDQMELVEKVFQIDSRVVTKLMVLDEEKEKKAVVSVLHYLNSFGITFENQLLLLEAVVGKDSFKLEFKDKKNEYVTNLDSYNNWYIFKKNPKNKELISLLDLRNIAIQGYLKSLFESKHLTNNFEDIILSVIHLHCNRLLGTDRLYEKKIYFFAWSTLKGQRYKRKMLIENETNT</sequence>
<feature type="domain" description="Thiopeptide-type bacteriocin biosynthesis" evidence="2">
    <location>
        <begin position="752"/>
        <end position="1004"/>
    </location>
</feature>